<reference evidence="1 2" key="1">
    <citation type="journal article" date="2020" name="Front. Microbiol.">
        <title>Phenotypic and Genetic Characterization of the Cheese Ripening Yeast Geotrichum candidum.</title>
        <authorList>
            <person name="Perkins V."/>
            <person name="Vignola S."/>
            <person name="Lessard M.H."/>
            <person name="Plante P.L."/>
            <person name="Corbeil J."/>
            <person name="Dugat-Bony E."/>
            <person name="Frenette M."/>
            <person name="Labrie S."/>
        </authorList>
    </citation>
    <scope>NUCLEOTIDE SEQUENCE [LARGE SCALE GENOMIC DNA]</scope>
    <source>
        <strain evidence="1 2">LMA-1147</strain>
    </source>
</reference>
<protein>
    <submittedName>
        <fullName evidence="1">Uncharacterized protein</fullName>
    </submittedName>
</protein>
<evidence type="ECO:0000313" key="1">
    <source>
        <dbReference type="EMBL" id="KAF5098819.1"/>
    </source>
</evidence>
<dbReference type="EMBL" id="QVQA01000041">
    <property type="protein sequence ID" value="KAF5098819.1"/>
    <property type="molecule type" value="Genomic_DNA"/>
</dbReference>
<evidence type="ECO:0000313" key="2">
    <source>
        <dbReference type="Proteomes" id="UP000744676"/>
    </source>
</evidence>
<name>A0ACB6V5N2_9ASCO</name>
<keyword evidence="2" id="KW-1185">Reference proteome</keyword>
<gene>
    <name evidence="1" type="ORF">D0Z00_001878</name>
</gene>
<comment type="caution">
    <text evidence="1">The sequence shown here is derived from an EMBL/GenBank/DDBJ whole genome shotgun (WGS) entry which is preliminary data.</text>
</comment>
<dbReference type="Proteomes" id="UP000744676">
    <property type="component" value="Unassembled WGS sequence"/>
</dbReference>
<proteinExistence type="predicted"/>
<organism evidence="1 2">
    <name type="scientific">Geotrichum galactomycetum</name>
    <dbReference type="NCBI Taxonomy" id="27317"/>
    <lineage>
        <taxon>Eukaryota</taxon>
        <taxon>Fungi</taxon>
        <taxon>Dikarya</taxon>
        <taxon>Ascomycota</taxon>
        <taxon>Saccharomycotina</taxon>
        <taxon>Dipodascomycetes</taxon>
        <taxon>Dipodascales</taxon>
        <taxon>Dipodascaceae</taxon>
        <taxon>Geotrichum</taxon>
    </lineage>
</organism>
<sequence>MALPTSDPEESFLSDEEEEFCPLCVEEMDISDRNFKPCPCGYQVCQFCYNNIRQNPQLNGKCPACRRPYDDESVEYRLITPEEWKREHAKQARRERERKQREREKKETELSSKKHLSGMRVIQKNLVYIIGLNPNIPIEELHHTLRTDQFFGQYGKIQKIVINRRNNNNGTPGLGVYVTFARKEDAARCIAAVDGMLMDGKYLRAAYGTTKYCSAYLRGQSCPNPNCMFLHEPGEEADSYSRHDLSTIQHVARQDSTNTKEKSSKPATKLYPSNTEQDNHNYPQHQSASHDHHNDHNDRPSALPASVSWATKPSPSVSAVKISQPSFPPLPAAPKPAPVITPPPIVQQKPDLPIVVNREPPKPDQAVKFMEDSLVMLCAPTFNYRLPQDMVKSKKLVEKRPLFAFSSTITHSHNDLNQDLSFLYTTYSPPFVYRPPPEPTPTQIPQDPAIVSQHHTPHSLSPHHLQQLPPPPPPPAPLQNLHQQPPAPSQRQIIQPNVNQSLTQLLDKIDSMRMQTPPPPPPPGLYSTPTENPGHGSLGNNVPSQNSQELLARLMKRDPPDIDQAELLDVEGMAKAFLDEVDPFDENNESCKEESLSKDISCDDSVKTSTPNLAKTPVAAHVKSSTLNTSDVKTIGNKAPGSSEVEVVDSVTKTVDVPATISNIKGANATTSSIIKNASPSPTISDSKTTESNAADSLSNEAKNGEDTDIKSKKRFTKPDQFVDAGPVLTKRQKKKLEQQTLLKESIRVREETQFVSGLSRRRHREADNEEKDDSATSSVVSTPSIPEPEIVRSSIPELPKPTPKDGPVEISKPKKANKKFKKLDLNDLDTLNNAIPEKSEPAWANEKPGVHSVADEVAKLSSESSKSKLVPKKVVASKVSSTPSPVNVSPKETSVTLVKETIKVADAKPDIKAKPVPKLISRDTPTDVVKEVIEQASSSSLEEKGKPSVKAPTKTASKSSDKKVTSEKLKTKEVKSVVVKEAKSTSPVTSATPISKKTKATKQKKESSTGESAKPTESALIGETGLDLDENDELIDTIVDPEFIEDLVNKTLQSTSSTLASLFDASPQFITQDSPTFSSSEFESYTPDTDITAEELSLDALCKLLTPHIEIKGDVSLEQAEECLRQSRKMLESLETSFVNTVKETTTVCKNINKAGKE</sequence>
<accession>A0ACB6V5N2</accession>